<dbReference type="Gene3D" id="3.100.10.20">
    <property type="entry name" value="CRISPR-associated endonuclease Cas1, N-terminal domain"/>
    <property type="match status" value="1"/>
</dbReference>
<dbReference type="EC" id="3.1.-.-" evidence="8"/>
<evidence type="ECO:0000256" key="7">
    <source>
        <dbReference type="ARBA" id="ARBA00023125"/>
    </source>
</evidence>
<dbReference type="EMBL" id="CP072943">
    <property type="protein sequence ID" value="QTX32594.1"/>
    <property type="molecule type" value="Genomic_DNA"/>
</dbReference>
<dbReference type="Pfam" id="PF01867">
    <property type="entry name" value="Cas_Cas1"/>
    <property type="match status" value="1"/>
</dbReference>
<organism evidence="9 10">
    <name type="scientific">Aminithiophilus ramosus</name>
    <dbReference type="NCBI Taxonomy" id="3029084"/>
    <lineage>
        <taxon>Bacteria</taxon>
        <taxon>Thermotogati</taxon>
        <taxon>Synergistota</taxon>
        <taxon>Synergistia</taxon>
        <taxon>Synergistales</taxon>
        <taxon>Aminithiophilaceae</taxon>
        <taxon>Aminithiophilus</taxon>
    </lineage>
</organism>
<dbReference type="PANTHER" id="PTHR34353">
    <property type="entry name" value="CRISPR-ASSOCIATED ENDONUCLEASE CAS1 1"/>
    <property type="match status" value="1"/>
</dbReference>
<dbReference type="InterPro" id="IPR042206">
    <property type="entry name" value="CRISPR-assoc_Cas1_C"/>
</dbReference>
<comment type="cofactor">
    <cofactor evidence="8">
        <name>Mg(2+)</name>
        <dbReference type="ChEBI" id="CHEBI:18420"/>
    </cofactor>
    <cofactor evidence="8">
        <name>Mn(2+)</name>
        <dbReference type="ChEBI" id="CHEBI:29035"/>
    </cofactor>
</comment>
<sequence length="405" mass="44662">MIQRQPLPKLSPIPIKDRASLAFVERGLIDVLDGTFVVVDEKGIRTHIPVGGICCIMLEPGSRISHAAVALAARVGTLLLWVGEAGVRLYGAGQPGGARSDRLLYQASLALENDARLKVARKMYELRFGRPCNPNHSIEQLRGIEGARVKTLYQQLAKRYGVRWDGRRYDPRNASAADETNRCLSSATACLYGVCEAAVLAAGYSPAIGFVHTGKPRSFVFDIADIFKFESVVPVAFQIAAKRPQDPEGDVRRACRDAFRQTKLLKKVIPAIEEILAAGGSPCLRPPKTHWNPPSWRTRELATLVIVAENIPDRLRGRLAVWLLEIRTGVYVGDFSRRIREFIWENVSSGLGGGNVVMVWSAPTESGFEFLSLGTNRREPVDCCGLLLSRYTPKEPSTAETDDPR</sequence>
<dbReference type="CDD" id="cd09719">
    <property type="entry name" value="Cas1_I-E"/>
    <property type="match status" value="1"/>
</dbReference>
<feature type="binding site" evidence="8">
    <location>
        <position position="145"/>
    </location>
    <ligand>
        <name>Mn(2+)</name>
        <dbReference type="ChEBI" id="CHEBI:29035"/>
    </ligand>
</feature>
<name>A0A9Q7ADY8_9BACT</name>
<evidence type="ECO:0000256" key="3">
    <source>
        <dbReference type="ARBA" id="ARBA00022759"/>
    </source>
</evidence>
<dbReference type="HAMAP" id="MF_01470">
    <property type="entry name" value="Cas1"/>
    <property type="match status" value="1"/>
</dbReference>
<dbReference type="InterPro" id="IPR042211">
    <property type="entry name" value="CRISPR-assoc_Cas1_N"/>
</dbReference>
<keyword evidence="3 8" id="KW-0255">Endonuclease</keyword>
<dbReference type="GO" id="GO:0046872">
    <property type="term" value="F:metal ion binding"/>
    <property type="evidence" value="ECO:0007669"/>
    <property type="project" value="UniProtKB-UniRule"/>
</dbReference>
<evidence type="ECO:0000256" key="6">
    <source>
        <dbReference type="ARBA" id="ARBA00023118"/>
    </source>
</evidence>
<evidence type="ECO:0000256" key="8">
    <source>
        <dbReference type="HAMAP-Rule" id="MF_01470"/>
    </source>
</evidence>
<dbReference type="AlphaFoldDB" id="A0A9Q7ADY8"/>
<dbReference type="GO" id="GO:0043571">
    <property type="term" value="P:maintenance of CRISPR repeat elements"/>
    <property type="evidence" value="ECO:0007669"/>
    <property type="project" value="UniProtKB-UniRule"/>
</dbReference>
<evidence type="ECO:0000313" key="10">
    <source>
        <dbReference type="Proteomes" id="UP000671879"/>
    </source>
</evidence>
<dbReference type="GO" id="GO:0004520">
    <property type="term" value="F:DNA endonuclease activity"/>
    <property type="evidence" value="ECO:0007669"/>
    <property type="project" value="InterPro"/>
</dbReference>
<keyword evidence="6 8" id="KW-0051">Antiviral defense</keyword>
<dbReference type="InterPro" id="IPR019851">
    <property type="entry name" value="CRISPR-assoc_Cas1_ECOLI"/>
</dbReference>
<feature type="binding site" evidence="8">
    <location>
        <position position="225"/>
    </location>
    <ligand>
        <name>Mn(2+)</name>
        <dbReference type="ChEBI" id="CHEBI:29035"/>
    </ligand>
</feature>
<reference evidence="10" key="1">
    <citation type="submission" date="2021-04" db="EMBL/GenBank/DDBJ databases">
        <title>A novel Synergistetes isolate from a pyrite-forming mixed culture.</title>
        <authorList>
            <person name="Bunk B."/>
            <person name="Sproer C."/>
            <person name="Spring S."/>
            <person name="Pester M."/>
        </authorList>
    </citation>
    <scope>NUCLEOTIDE SEQUENCE [LARGE SCALE GENOMIC DNA]</scope>
    <source>
        <strain evidence="10">J.5.4.2-T.3.5.2</strain>
    </source>
</reference>
<keyword evidence="7 8" id="KW-0238">DNA-binding</keyword>
<keyword evidence="2 8" id="KW-0479">Metal-binding</keyword>
<keyword evidence="8" id="KW-0464">Manganese</keyword>
<evidence type="ECO:0000313" key="9">
    <source>
        <dbReference type="EMBL" id="QTX32594.1"/>
    </source>
</evidence>
<evidence type="ECO:0000256" key="1">
    <source>
        <dbReference type="ARBA" id="ARBA00022722"/>
    </source>
</evidence>
<dbReference type="Pfam" id="PF09707">
    <property type="entry name" value="Cas_Cas2CT1978"/>
    <property type="match status" value="1"/>
</dbReference>
<dbReference type="InterPro" id="IPR050646">
    <property type="entry name" value="Cas1"/>
</dbReference>
<evidence type="ECO:0000256" key="4">
    <source>
        <dbReference type="ARBA" id="ARBA00022801"/>
    </source>
</evidence>
<dbReference type="GO" id="GO:0051607">
    <property type="term" value="P:defense response to virus"/>
    <property type="evidence" value="ECO:0007669"/>
    <property type="project" value="UniProtKB-UniRule"/>
</dbReference>
<dbReference type="Gene3D" id="1.20.120.920">
    <property type="entry name" value="CRISPR-associated endonuclease Cas1, C-terminal domain"/>
    <property type="match status" value="1"/>
</dbReference>
<keyword evidence="1 8" id="KW-0540">Nuclease</keyword>
<dbReference type="NCBIfam" id="TIGR03638">
    <property type="entry name" value="cas1_ECOLI"/>
    <property type="match status" value="1"/>
</dbReference>
<keyword evidence="10" id="KW-1185">Reference proteome</keyword>
<evidence type="ECO:0000256" key="5">
    <source>
        <dbReference type="ARBA" id="ARBA00022842"/>
    </source>
</evidence>
<dbReference type="GO" id="GO:0016787">
    <property type="term" value="F:hydrolase activity"/>
    <property type="evidence" value="ECO:0007669"/>
    <property type="project" value="UniProtKB-KW"/>
</dbReference>
<dbReference type="RefSeq" id="WP_274373841.1">
    <property type="nucleotide sequence ID" value="NZ_CP072943.1"/>
</dbReference>
<gene>
    <name evidence="9" type="primary">cas1e</name>
    <name evidence="8" type="synonym">cas1</name>
    <name evidence="9" type="ORF">KAR29_01230</name>
</gene>
<keyword evidence="5 8" id="KW-0460">Magnesium</keyword>
<comment type="function">
    <text evidence="8">CRISPR (clustered regularly interspaced short palindromic repeat), is an adaptive immune system that provides protection against mobile genetic elements (viruses, transposable elements and conjugative plasmids). CRISPR clusters contain spacers, sequences complementary to antecedent mobile elements, and target invading nucleic acids. CRISPR clusters are transcribed and processed into CRISPR RNA (crRNA). Acts as a dsDNA endonuclease. Involved in the integration of spacer DNA into the CRISPR cassette.</text>
</comment>
<protein>
    <recommendedName>
        <fullName evidence="8">CRISPR-associated endonuclease Cas1</fullName>
        <ecNumber evidence="8">3.1.-.-</ecNumber>
    </recommendedName>
</protein>
<dbReference type="InterPro" id="IPR002729">
    <property type="entry name" value="CRISPR-assoc_Cas1"/>
</dbReference>
<dbReference type="NCBIfam" id="TIGR00287">
    <property type="entry name" value="cas1"/>
    <property type="match status" value="1"/>
</dbReference>
<evidence type="ECO:0000256" key="2">
    <source>
        <dbReference type="ARBA" id="ARBA00022723"/>
    </source>
</evidence>
<dbReference type="KEGG" id="aram:KAR29_01230"/>
<dbReference type="Gene3D" id="3.30.70.240">
    <property type="match status" value="1"/>
</dbReference>
<dbReference type="InterPro" id="IPR010152">
    <property type="entry name" value="CRISPR-assoc_prot_Cas2_sub"/>
</dbReference>
<feature type="binding site" evidence="8">
    <location>
        <position position="212"/>
    </location>
    <ligand>
        <name>Mn(2+)</name>
        <dbReference type="ChEBI" id="CHEBI:29035"/>
    </ligand>
</feature>
<accession>A0A9Q7ADY8</accession>
<dbReference type="InterPro" id="IPR033641">
    <property type="entry name" value="Cas1_I-E"/>
</dbReference>
<dbReference type="GO" id="GO:0003677">
    <property type="term" value="F:DNA binding"/>
    <property type="evidence" value="ECO:0007669"/>
    <property type="project" value="UniProtKB-KW"/>
</dbReference>
<dbReference type="PANTHER" id="PTHR34353:SF3">
    <property type="entry name" value="CRISPR-ASSOCIATED ENDONUCLEASE CAS1"/>
    <property type="match status" value="1"/>
</dbReference>
<dbReference type="Proteomes" id="UP000671879">
    <property type="component" value="Chromosome"/>
</dbReference>
<comment type="similarity">
    <text evidence="8">Belongs to the CRISPR-associated endonuclease Cas1 family.</text>
</comment>
<comment type="subunit">
    <text evidence="8">Homodimer, forms a heterotetramer with a Cas2 homodimer.</text>
</comment>
<dbReference type="NCBIfam" id="TIGR01873">
    <property type="entry name" value="cas_CT1978"/>
    <property type="match status" value="1"/>
</dbReference>
<keyword evidence="4 8" id="KW-0378">Hydrolase</keyword>
<proteinExistence type="inferred from homology"/>